<evidence type="ECO:0000256" key="7">
    <source>
        <dbReference type="ARBA" id="ARBA00023136"/>
    </source>
</evidence>
<evidence type="ECO:0000256" key="3">
    <source>
        <dbReference type="ARBA" id="ARBA00022692"/>
    </source>
</evidence>
<keyword evidence="4 10" id="KW-0133">Cell shape</keyword>
<keyword evidence="3 10" id="KW-0812">Transmembrane</keyword>
<feature type="transmembrane region" description="Helical" evidence="10">
    <location>
        <begin position="156"/>
        <end position="177"/>
    </location>
</feature>
<feature type="transmembrane region" description="Helical" evidence="10">
    <location>
        <begin position="406"/>
        <end position="426"/>
    </location>
</feature>
<feature type="transmembrane region" description="Helical" evidence="10">
    <location>
        <begin position="432"/>
        <end position="452"/>
    </location>
</feature>
<organism evidence="12">
    <name type="scientific">Candidatus Kentrum sp. LFY</name>
    <dbReference type="NCBI Taxonomy" id="2126342"/>
    <lineage>
        <taxon>Bacteria</taxon>
        <taxon>Pseudomonadati</taxon>
        <taxon>Pseudomonadota</taxon>
        <taxon>Gammaproteobacteria</taxon>
        <taxon>Candidatus Kentrum</taxon>
    </lineage>
</organism>
<feature type="transmembrane region" description="Helical" evidence="10">
    <location>
        <begin position="501"/>
        <end position="522"/>
    </location>
</feature>
<dbReference type="GO" id="GO:0005886">
    <property type="term" value="C:plasma membrane"/>
    <property type="evidence" value="ECO:0007669"/>
    <property type="project" value="UniProtKB-SubCell"/>
</dbReference>
<dbReference type="PANTHER" id="PTHR47019:SF1">
    <property type="entry name" value="LIPID II FLIPPASE MURJ"/>
    <property type="match status" value="1"/>
</dbReference>
<feature type="transmembrane region" description="Helical" evidence="10">
    <location>
        <begin position="253"/>
        <end position="281"/>
    </location>
</feature>
<evidence type="ECO:0000256" key="2">
    <source>
        <dbReference type="ARBA" id="ARBA00022475"/>
    </source>
</evidence>
<dbReference type="GO" id="GO:0071555">
    <property type="term" value="P:cell wall organization"/>
    <property type="evidence" value="ECO:0007669"/>
    <property type="project" value="UniProtKB-UniRule"/>
</dbReference>
<dbReference type="NCBIfam" id="TIGR01695">
    <property type="entry name" value="murJ_mviN"/>
    <property type="match status" value="1"/>
</dbReference>
<feature type="transmembrane region" description="Helical" evidence="10">
    <location>
        <begin position="293"/>
        <end position="311"/>
    </location>
</feature>
<dbReference type="UniPathway" id="UPA00219"/>
<dbReference type="InterPro" id="IPR004268">
    <property type="entry name" value="MurJ"/>
</dbReference>
<protein>
    <recommendedName>
        <fullName evidence="10">Probable lipid II flippase MurJ</fullName>
    </recommendedName>
</protein>
<dbReference type="PRINTS" id="PR01806">
    <property type="entry name" value="VIRFACTRMVIN"/>
</dbReference>
<dbReference type="InterPro" id="IPR051050">
    <property type="entry name" value="Lipid_II_flippase_MurJ/MviN"/>
</dbReference>
<evidence type="ECO:0000256" key="11">
    <source>
        <dbReference type="PIRNR" id="PIRNR002869"/>
    </source>
</evidence>
<proteinExistence type="inferred from homology"/>
<dbReference type="GO" id="GO:0009252">
    <property type="term" value="P:peptidoglycan biosynthetic process"/>
    <property type="evidence" value="ECO:0007669"/>
    <property type="project" value="UniProtKB-UniRule"/>
</dbReference>
<keyword evidence="7 10" id="KW-0472">Membrane</keyword>
<keyword evidence="10" id="KW-0997">Cell inner membrane</keyword>
<evidence type="ECO:0000256" key="5">
    <source>
        <dbReference type="ARBA" id="ARBA00022984"/>
    </source>
</evidence>
<evidence type="ECO:0000256" key="10">
    <source>
        <dbReference type="HAMAP-Rule" id="MF_02078"/>
    </source>
</evidence>
<feature type="transmembrane region" description="Helical" evidence="10">
    <location>
        <begin position="184"/>
        <end position="203"/>
    </location>
</feature>
<evidence type="ECO:0000256" key="1">
    <source>
        <dbReference type="ARBA" id="ARBA00004651"/>
    </source>
</evidence>
<dbReference type="CDD" id="cd13123">
    <property type="entry name" value="MATE_MurJ_like"/>
    <property type="match status" value="1"/>
</dbReference>
<dbReference type="PANTHER" id="PTHR47019">
    <property type="entry name" value="LIPID II FLIPPASE MURJ"/>
    <property type="match status" value="1"/>
</dbReference>
<feature type="transmembrane region" description="Helical" evidence="10">
    <location>
        <begin position="209"/>
        <end position="232"/>
    </location>
</feature>
<dbReference type="GO" id="GO:0034204">
    <property type="term" value="P:lipid translocation"/>
    <property type="evidence" value="ECO:0007669"/>
    <property type="project" value="TreeGrafter"/>
</dbReference>
<dbReference type="AlphaFoldDB" id="A0A450UJJ7"/>
<feature type="transmembrane region" description="Helical" evidence="10">
    <location>
        <begin position="372"/>
        <end position="394"/>
    </location>
</feature>
<evidence type="ECO:0000256" key="6">
    <source>
        <dbReference type="ARBA" id="ARBA00022989"/>
    </source>
</evidence>
<dbReference type="GO" id="GO:0008360">
    <property type="term" value="P:regulation of cell shape"/>
    <property type="evidence" value="ECO:0007669"/>
    <property type="project" value="UniProtKB-UniRule"/>
</dbReference>
<feature type="transmembrane region" description="Helical" evidence="10">
    <location>
        <begin position="113"/>
        <end position="136"/>
    </location>
</feature>
<reference evidence="12" key="1">
    <citation type="submission" date="2019-02" db="EMBL/GenBank/DDBJ databases">
        <authorList>
            <person name="Gruber-Vodicka R. H."/>
            <person name="Seah K. B. B."/>
        </authorList>
    </citation>
    <scope>NUCLEOTIDE SEQUENCE</scope>
    <source>
        <strain evidence="12">BECK_M7</strain>
    </source>
</reference>
<evidence type="ECO:0000313" key="12">
    <source>
        <dbReference type="EMBL" id="VFJ92715.1"/>
    </source>
</evidence>
<evidence type="ECO:0000256" key="8">
    <source>
        <dbReference type="ARBA" id="ARBA00060041"/>
    </source>
</evidence>
<keyword evidence="10 11" id="KW-0961">Cell wall biogenesis/degradation</keyword>
<dbReference type="PIRSF" id="PIRSF002869">
    <property type="entry name" value="MviN"/>
    <property type="match status" value="1"/>
</dbReference>
<accession>A0A450UJJ7</accession>
<keyword evidence="5 10" id="KW-0573">Peptidoglycan synthesis</keyword>
<keyword evidence="2 10" id="KW-1003">Cell membrane</keyword>
<keyword evidence="6 10" id="KW-1133">Transmembrane helix</keyword>
<comment type="function">
    <text evidence="8 10 11">Involved in peptidoglycan biosynthesis. Transports lipid-linked peptidoglycan precursors from the inner to the outer leaflet of the cytoplasmic membrane.</text>
</comment>
<dbReference type="Pfam" id="PF03023">
    <property type="entry name" value="MurJ"/>
    <property type="match status" value="1"/>
</dbReference>
<dbReference type="EMBL" id="CAADFF010000038">
    <property type="protein sequence ID" value="VFJ92715.1"/>
    <property type="molecule type" value="Genomic_DNA"/>
</dbReference>
<feature type="transmembrane region" description="Helical" evidence="10">
    <location>
        <begin position="472"/>
        <end position="495"/>
    </location>
</feature>
<evidence type="ECO:0000256" key="9">
    <source>
        <dbReference type="ARBA" id="ARBA00061532"/>
    </source>
</evidence>
<feature type="transmembrane region" description="Helical" evidence="10">
    <location>
        <begin position="332"/>
        <end position="352"/>
    </location>
</feature>
<comment type="pathway">
    <text evidence="10">Cell wall biogenesis; peptidoglycan biosynthesis.</text>
</comment>
<comment type="similarity">
    <text evidence="9 10 11">Belongs to the MurJ/MviN family.</text>
</comment>
<gene>
    <name evidence="10" type="primary">murJ</name>
    <name evidence="12" type="ORF">BECKLFY1418B_GA0070995_103818</name>
</gene>
<dbReference type="GO" id="GO:0015648">
    <property type="term" value="F:lipid-linked peptidoglycan transporter activity"/>
    <property type="evidence" value="ECO:0007669"/>
    <property type="project" value="UniProtKB-UniRule"/>
</dbReference>
<dbReference type="HAMAP" id="MF_02078">
    <property type="entry name" value="MurJ_MviN"/>
    <property type="match status" value="1"/>
</dbReference>
<name>A0A450UJJ7_9GAMM</name>
<keyword evidence="10 11" id="KW-0813">Transport</keyword>
<comment type="subcellular location">
    <subcellularLocation>
        <location evidence="10">Cell inner membrane</location>
        <topology evidence="10">Multi-pass membrane protein</topology>
    </subcellularLocation>
    <subcellularLocation>
        <location evidence="1">Cell membrane</location>
        <topology evidence="1">Multi-pass membrane protein</topology>
    </subcellularLocation>
</comment>
<sequence length="535" mass="58472">MRIIRCPEQLGSLMHPPQQRQGDRLIGKTVTVGANTSISRILGLIRDIVIASVFGAKEEADAFFVAFRIPNLLRRLFAEGAFSPAFVPVLSEYKTRRSHAEVRELISSTMGTLGGIVFLITLAGILTAPLLVILFAPGFFLHYADKYALTVRMLMITFPYLLFISLTAAAAGILNTYGRFGAPAITPALLNISLIAAAIWLAPQLSEPVVALAWGVFIAGIAQLLFQLPFLYHLRLLTWPRFRSAHAGVRRIIALLLPALFGVSVSQINLLVDTLLASFLVTGSVSWLYYSDRLVEFPLGVFGIALATVILPNLSRRHVEGSATRFSDTLDWALRLVLLIGLPAATGLAILAEPMLTTLFQYGELTAHDIRMASQSLMAYALGLMGFVYIKVLAPGFYARQDTRTPVRIGVIAMLANMVFNLILVFPLAHAGLALATALSAFLNAGLLYLSLRREGVYRPKRGWGKFTGRVLAANLIMVAILWFTKGEFSAWISAEVTSRVLWLVGLISTGALGYFGALFLFGMRLRDFRGGVIP</sequence>
<evidence type="ECO:0000256" key="4">
    <source>
        <dbReference type="ARBA" id="ARBA00022960"/>
    </source>
</evidence>